<dbReference type="PATRIC" id="fig|1188261.3.peg.1088"/>
<dbReference type="InterPro" id="IPR002816">
    <property type="entry name" value="TraB/PrgY/GumN_fam"/>
</dbReference>
<evidence type="ECO:0000313" key="2">
    <source>
        <dbReference type="Proteomes" id="UP000017170"/>
    </source>
</evidence>
<evidence type="ECO:0000313" key="1">
    <source>
        <dbReference type="EMBL" id="ERN54446.1"/>
    </source>
</evidence>
<comment type="caution">
    <text evidence="1">The sequence shown here is derived from an EMBL/GenBank/DDBJ whole genome shotgun (WGS) entry which is preliminary data.</text>
</comment>
<proteinExistence type="predicted"/>
<dbReference type="CDD" id="cd14789">
    <property type="entry name" value="Tiki"/>
    <property type="match status" value="1"/>
</dbReference>
<keyword evidence="2" id="KW-1185">Reference proteome</keyword>
<evidence type="ECO:0008006" key="3">
    <source>
        <dbReference type="Google" id="ProtNLM"/>
    </source>
</evidence>
<dbReference type="AlphaFoldDB" id="U6SUX2"/>
<name>U6SUX2_9BACI</name>
<dbReference type="RefSeq" id="WP_022627413.1">
    <property type="nucleotide sequence ID" value="NZ_ATAE01000008.1"/>
</dbReference>
<protein>
    <recommendedName>
        <fullName evidence="3">TraB family protein</fullName>
    </recommendedName>
</protein>
<dbReference type="InterPro" id="IPR047111">
    <property type="entry name" value="YbaP-like"/>
</dbReference>
<dbReference type="Pfam" id="PF01963">
    <property type="entry name" value="TraB_PrgY_gumN"/>
    <property type="match status" value="1"/>
</dbReference>
<sequence>MHRFFGILILIFLLHGCSSSESIINNADKQNTVAEVHNESKGVFYKIENNQNTIYLFGSIHTANRDLHPLKPEVEAAFTESDYVAVELDYKNIDLTKWNELNKEFGLLKSGTIDHYLSPKTREHFNEFLSTYQIRENDINQLQPWNLNHYIQATVAAEEGFSPDFGIEEYFLSRAPVEEKSILQLESYEDFFYVWGQLPIETQLLELEDTLKQPEKAIVELEQLMDAWIAGDISQLATFRQASELDGADPHDLKEFYIRFFEERDLKMANKIEELLNSKDNKVIFATVGVLHLVGEDSIVEVLRSRGYKVQNIFDTL</sequence>
<reference evidence="1 2" key="1">
    <citation type="journal article" date="2013" name="Genome Announc.">
        <title>Genome Sequence of the Extreme Obligate Alkaliphile Bacillus marmarensis Strain DSM 21297.</title>
        <authorList>
            <person name="Wernick D.G."/>
            <person name="Choi K.Y."/>
            <person name="Tat C.A."/>
            <person name="Lafontaine Rivera J.G."/>
            <person name="Liao J.C."/>
        </authorList>
    </citation>
    <scope>NUCLEOTIDE SEQUENCE [LARGE SCALE GENOMIC DNA]</scope>
    <source>
        <strain evidence="1 2">DSM 21297</strain>
    </source>
</reference>
<gene>
    <name evidence="1" type="ORF">A33I_08475</name>
</gene>
<dbReference type="PANTHER" id="PTHR40590">
    <property type="entry name" value="CYTOPLASMIC PROTEIN-RELATED"/>
    <property type="match status" value="1"/>
</dbReference>
<accession>U6SUX2</accession>
<dbReference type="EMBL" id="ATAE01000008">
    <property type="protein sequence ID" value="ERN54446.1"/>
    <property type="molecule type" value="Genomic_DNA"/>
</dbReference>
<dbReference type="PANTHER" id="PTHR40590:SF1">
    <property type="entry name" value="CYTOPLASMIC PROTEIN"/>
    <property type="match status" value="1"/>
</dbReference>
<dbReference type="Proteomes" id="UP000017170">
    <property type="component" value="Unassembled WGS sequence"/>
</dbReference>
<organism evidence="1 2">
    <name type="scientific">Alkalihalophilus marmarensis DSM 21297</name>
    <dbReference type="NCBI Taxonomy" id="1188261"/>
    <lineage>
        <taxon>Bacteria</taxon>
        <taxon>Bacillati</taxon>
        <taxon>Bacillota</taxon>
        <taxon>Bacilli</taxon>
        <taxon>Bacillales</taxon>
        <taxon>Bacillaceae</taxon>
        <taxon>Alkalihalophilus</taxon>
    </lineage>
</organism>